<evidence type="ECO:0000313" key="8">
    <source>
        <dbReference type="Proteomes" id="UP001141806"/>
    </source>
</evidence>
<sequence>MINGSGVVFVDDDDDDMFLSLVDAVEADALSRKRRKIDGQASQTSASLKKEEEGAYIAALKGSKSLQWQQQQQLSTNFTPLRSRSQGIAKSGNSVTDSGAAGSGGSCFKCGNLGHWARDCDAPGGGGGGGGGAERENHDPSVVEKPCPCGLGTCLVLTANTQKNPGRKFYKCPVREENGGCGFFEWCDNSSATPVLNGARIQPSASSYPDIQCPCGAGSCLILTARTGKNVGQQFYRCPANQGSSCGFFKWCSEQTSAVGLSMSASQVYTRFNDASNKDHNGRNDSSCFKCGQEGHWARDCSQSSSDFSIGVGGMSGSSSTCYKCNKPGHWAKDCPGQGTKVCHMR</sequence>
<dbReference type="Pfam" id="PF00098">
    <property type="entry name" value="zf-CCHC"/>
    <property type="match status" value="3"/>
</dbReference>
<dbReference type="Proteomes" id="UP001141806">
    <property type="component" value="Unassembled WGS sequence"/>
</dbReference>
<comment type="caution">
    <text evidence="7">The sequence shown here is derived from an EMBL/GenBank/DDBJ whole genome shotgun (WGS) entry which is preliminary data.</text>
</comment>
<dbReference type="Gene3D" id="4.10.60.10">
    <property type="entry name" value="Zinc finger, CCHC-type"/>
    <property type="match status" value="3"/>
</dbReference>
<evidence type="ECO:0000259" key="6">
    <source>
        <dbReference type="PROSITE" id="PS51999"/>
    </source>
</evidence>
<evidence type="ECO:0000256" key="1">
    <source>
        <dbReference type="ARBA" id="ARBA00022723"/>
    </source>
</evidence>
<evidence type="ECO:0000313" key="7">
    <source>
        <dbReference type="EMBL" id="KAJ4981470.1"/>
    </source>
</evidence>
<dbReference type="InterPro" id="IPR001878">
    <property type="entry name" value="Znf_CCHC"/>
</dbReference>
<dbReference type="SMART" id="SM00343">
    <property type="entry name" value="ZnF_C2HC"/>
    <property type="match status" value="3"/>
</dbReference>
<keyword evidence="2 4" id="KW-0863">Zinc-finger</keyword>
<keyword evidence="1" id="KW-0479">Metal-binding</keyword>
<accession>A0A9Q0L395</accession>
<feature type="domain" description="GRF-type" evidence="6">
    <location>
        <begin position="213"/>
        <end position="255"/>
    </location>
</feature>
<dbReference type="GO" id="GO:0008270">
    <property type="term" value="F:zinc ion binding"/>
    <property type="evidence" value="ECO:0007669"/>
    <property type="project" value="UniProtKB-KW"/>
</dbReference>
<dbReference type="InterPro" id="IPR010666">
    <property type="entry name" value="Znf_GRF"/>
</dbReference>
<proteinExistence type="predicted"/>
<feature type="domain" description="CCHC-type" evidence="5">
    <location>
        <begin position="288"/>
        <end position="303"/>
    </location>
</feature>
<dbReference type="AlphaFoldDB" id="A0A9Q0L395"/>
<dbReference type="PANTHER" id="PTHR33680:SF1">
    <property type="entry name" value="OS05G0489500 PROTEIN"/>
    <property type="match status" value="1"/>
</dbReference>
<evidence type="ECO:0000256" key="3">
    <source>
        <dbReference type="ARBA" id="ARBA00022833"/>
    </source>
</evidence>
<evidence type="ECO:0000259" key="5">
    <source>
        <dbReference type="PROSITE" id="PS50158"/>
    </source>
</evidence>
<reference evidence="7" key="1">
    <citation type="journal article" date="2023" name="Plant J.">
        <title>The genome of the king protea, Protea cynaroides.</title>
        <authorList>
            <person name="Chang J."/>
            <person name="Duong T.A."/>
            <person name="Schoeman C."/>
            <person name="Ma X."/>
            <person name="Roodt D."/>
            <person name="Barker N."/>
            <person name="Li Z."/>
            <person name="Van de Peer Y."/>
            <person name="Mizrachi E."/>
        </authorList>
    </citation>
    <scope>NUCLEOTIDE SEQUENCE</scope>
    <source>
        <tissue evidence="7">Young leaves</tissue>
    </source>
</reference>
<protein>
    <submittedName>
        <fullName evidence="7">Uncharacterized protein</fullName>
    </submittedName>
</protein>
<feature type="domain" description="CCHC-type" evidence="5">
    <location>
        <begin position="322"/>
        <end position="336"/>
    </location>
</feature>
<feature type="domain" description="GRF-type" evidence="6">
    <location>
        <begin position="147"/>
        <end position="190"/>
    </location>
</feature>
<dbReference type="InterPro" id="IPR036875">
    <property type="entry name" value="Znf_CCHC_sf"/>
</dbReference>
<dbReference type="PROSITE" id="PS51999">
    <property type="entry name" value="ZF_GRF"/>
    <property type="match status" value="2"/>
</dbReference>
<dbReference type="Pfam" id="PF06839">
    <property type="entry name" value="Zn_ribbon_GRF"/>
    <property type="match status" value="2"/>
</dbReference>
<keyword evidence="3" id="KW-0862">Zinc</keyword>
<evidence type="ECO:0000256" key="2">
    <source>
        <dbReference type="ARBA" id="ARBA00022771"/>
    </source>
</evidence>
<name>A0A9Q0L395_9MAGN</name>
<keyword evidence="8" id="KW-1185">Reference proteome</keyword>
<gene>
    <name evidence="7" type="ORF">NE237_032307</name>
</gene>
<dbReference type="GO" id="GO:0003676">
    <property type="term" value="F:nucleic acid binding"/>
    <property type="evidence" value="ECO:0007669"/>
    <property type="project" value="InterPro"/>
</dbReference>
<dbReference type="PROSITE" id="PS50158">
    <property type="entry name" value="ZF_CCHC"/>
    <property type="match status" value="3"/>
</dbReference>
<dbReference type="SUPFAM" id="SSF57756">
    <property type="entry name" value="Retrovirus zinc finger-like domains"/>
    <property type="match status" value="2"/>
</dbReference>
<dbReference type="PANTHER" id="PTHR33680">
    <property type="entry name" value="OS07G0190500 PROTEIN"/>
    <property type="match status" value="1"/>
</dbReference>
<evidence type="ECO:0000256" key="4">
    <source>
        <dbReference type="PROSITE-ProRule" id="PRU00047"/>
    </source>
</evidence>
<dbReference type="OrthoDB" id="5418639at2759"/>
<dbReference type="EMBL" id="JAMYWD010000001">
    <property type="protein sequence ID" value="KAJ4981470.1"/>
    <property type="molecule type" value="Genomic_DNA"/>
</dbReference>
<feature type="domain" description="CCHC-type" evidence="5">
    <location>
        <begin position="107"/>
        <end position="120"/>
    </location>
</feature>
<organism evidence="7 8">
    <name type="scientific">Protea cynaroides</name>
    <dbReference type="NCBI Taxonomy" id="273540"/>
    <lineage>
        <taxon>Eukaryota</taxon>
        <taxon>Viridiplantae</taxon>
        <taxon>Streptophyta</taxon>
        <taxon>Embryophyta</taxon>
        <taxon>Tracheophyta</taxon>
        <taxon>Spermatophyta</taxon>
        <taxon>Magnoliopsida</taxon>
        <taxon>Proteales</taxon>
        <taxon>Proteaceae</taxon>
        <taxon>Protea</taxon>
    </lineage>
</organism>